<dbReference type="InterPro" id="IPR016181">
    <property type="entry name" value="Acyl_CoA_acyltransferase"/>
</dbReference>
<feature type="domain" description="N-acetyltransferase" evidence="1">
    <location>
        <begin position="19"/>
        <end position="182"/>
    </location>
</feature>
<dbReference type="Pfam" id="PF00583">
    <property type="entry name" value="Acetyltransf_1"/>
    <property type="match status" value="1"/>
</dbReference>
<name>A0ABX6LVZ1_BACMO</name>
<evidence type="ECO:0000259" key="1">
    <source>
        <dbReference type="PROSITE" id="PS51186"/>
    </source>
</evidence>
<evidence type="ECO:0000313" key="3">
    <source>
        <dbReference type="Proteomes" id="UP000501048"/>
    </source>
</evidence>
<organism evidence="2 3">
    <name type="scientific">Bacillus mojavensis</name>
    <dbReference type="NCBI Taxonomy" id="72360"/>
    <lineage>
        <taxon>Bacteria</taxon>
        <taxon>Bacillati</taxon>
        <taxon>Bacillota</taxon>
        <taxon>Bacilli</taxon>
        <taxon>Bacillales</taxon>
        <taxon>Bacillaceae</taxon>
        <taxon>Bacillus</taxon>
    </lineage>
</organism>
<gene>
    <name evidence="2" type="primary">ykwB</name>
    <name evidence="2" type="ORF">HC660_14600</name>
</gene>
<dbReference type="SUPFAM" id="SSF55729">
    <property type="entry name" value="Acyl-CoA N-acyltransferases (Nat)"/>
    <property type="match status" value="1"/>
</dbReference>
<evidence type="ECO:0000313" key="2">
    <source>
        <dbReference type="EMBL" id="QJC95936.1"/>
    </source>
</evidence>
<dbReference type="EMBL" id="CP051464">
    <property type="protein sequence ID" value="QJC95936.1"/>
    <property type="molecule type" value="Genomic_DNA"/>
</dbReference>
<keyword evidence="3" id="KW-1185">Reference proteome</keyword>
<dbReference type="CDD" id="cd04301">
    <property type="entry name" value="NAT_SF"/>
    <property type="match status" value="1"/>
</dbReference>
<dbReference type="Gene3D" id="3.40.630.30">
    <property type="match status" value="1"/>
</dbReference>
<accession>A0ABX6LVZ1</accession>
<sequence>MIVIFKQMYVHNGIKFERLTIRNYSKTDIKGLLSLQQECFPPPFPQELLWSEEQLDSHINTFPEGALCALVNGEIVGSMTALIVHFDPDAPEHTWAETTDNGYITCHDPQANTLYVVDISVSPHYRKIGIGKWLMNTMYELAVEKRMERLLGGGRIPFYHKYAHEISASQYVEDVIEGKKKDPVLSFLLHCGRSPLCIVSNYLDDEESLNYGVLMEWKNPFYEKTSCKTDSPFT</sequence>
<dbReference type="InterPro" id="IPR000182">
    <property type="entry name" value="GNAT_dom"/>
</dbReference>
<proteinExistence type="predicted"/>
<dbReference type="PROSITE" id="PS51186">
    <property type="entry name" value="GNAT"/>
    <property type="match status" value="1"/>
</dbReference>
<reference evidence="2 3" key="1">
    <citation type="submission" date="2020-04" db="EMBL/GenBank/DDBJ databases">
        <title>Plant growth promoting and environmental Bacillus: genomic and epigenetic comparison.</title>
        <authorList>
            <person name="Reva O.N."/>
            <person name="Lutz S."/>
            <person name="Ahrens C.H."/>
        </authorList>
    </citation>
    <scope>NUCLEOTIDE SEQUENCE [LARGE SCALE GENOMIC DNA]</scope>
    <source>
        <strain evidence="2 3">UCMB5075</strain>
    </source>
</reference>
<dbReference type="Proteomes" id="UP000501048">
    <property type="component" value="Chromosome"/>
</dbReference>
<protein>
    <submittedName>
        <fullName evidence="2">N-acetyltransferase YkwB</fullName>
    </submittedName>
</protein>